<evidence type="ECO:0000256" key="2">
    <source>
        <dbReference type="ARBA" id="ARBA00004613"/>
    </source>
</evidence>
<keyword evidence="7" id="KW-0186">Copper</keyword>
<feature type="region of interest" description="Disordered" evidence="12">
    <location>
        <begin position="515"/>
        <end position="575"/>
    </location>
</feature>
<dbReference type="Pfam" id="PF22810">
    <property type="entry name" value="LPMO_AA14"/>
    <property type="match status" value="1"/>
</dbReference>
<comment type="similarity">
    <text evidence="11">Belongs to the polysaccharide monooxygenase AA14 family.</text>
</comment>
<evidence type="ECO:0000256" key="1">
    <source>
        <dbReference type="ARBA" id="ARBA00001973"/>
    </source>
</evidence>
<dbReference type="GO" id="GO:0005576">
    <property type="term" value="C:extracellular region"/>
    <property type="evidence" value="ECO:0007669"/>
    <property type="project" value="UniProtKB-SubCell"/>
</dbReference>
<keyword evidence="3" id="KW-0964">Secreted</keyword>
<gene>
    <name evidence="13" type="ORF">TRAPUB_9096</name>
</gene>
<keyword evidence="5" id="KW-0732">Signal</keyword>
<feature type="region of interest" description="Disordered" evidence="12">
    <location>
        <begin position="1"/>
        <end position="54"/>
    </location>
</feature>
<keyword evidence="14" id="KW-1185">Reference proteome</keyword>
<keyword evidence="9" id="KW-1015">Disulfide bond</keyword>
<feature type="compositionally biased region" description="Acidic residues" evidence="12">
    <location>
        <begin position="36"/>
        <end position="45"/>
    </location>
</feature>
<dbReference type="Proteomes" id="UP000184267">
    <property type="component" value="Unassembled WGS sequence"/>
</dbReference>
<evidence type="ECO:0000256" key="5">
    <source>
        <dbReference type="ARBA" id="ARBA00022729"/>
    </source>
</evidence>
<comment type="cofactor">
    <cofactor evidence="1">
        <name>Cu(2+)</name>
        <dbReference type="ChEBI" id="CHEBI:29036"/>
    </cofactor>
</comment>
<feature type="compositionally biased region" description="Low complexity" evidence="12">
    <location>
        <begin position="552"/>
        <end position="567"/>
    </location>
</feature>
<name>A0A1M2W3B1_TRAPU</name>
<keyword evidence="8" id="KW-0503">Monooxygenase</keyword>
<comment type="subcellular location">
    <subcellularLocation>
        <location evidence="2">Secreted</location>
    </subcellularLocation>
</comment>
<dbReference type="OMA" id="HANTGCL"/>
<evidence type="ECO:0000256" key="3">
    <source>
        <dbReference type="ARBA" id="ARBA00022525"/>
    </source>
</evidence>
<evidence type="ECO:0000256" key="8">
    <source>
        <dbReference type="ARBA" id="ARBA00023033"/>
    </source>
</evidence>
<dbReference type="AlphaFoldDB" id="A0A1M2W3B1"/>
<evidence type="ECO:0000313" key="13">
    <source>
        <dbReference type="EMBL" id="OJT14345.1"/>
    </source>
</evidence>
<accession>A0A1M2W3B1</accession>
<keyword evidence="6" id="KW-0560">Oxidoreductase</keyword>
<evidence type="ECO:0000313" key="14">
    <source>
        <dbReference type="Proteomes" id="UP000184267"/>
    </source>
</evidence>
<evidence type="ECO:0000256" key="7">
    <source>
        <dbReference type="ARBA" id="ARBA00023008"/>
    </source>
</evidence>
<sequence length="676" mass="71244">MEVAGRRRLTRGLKRPKTHALDPPKRASLTLSGNDADSDGDDDEAGNTQLARGGDSVDCITTAMRAAWRRTMWIIVRKRTLILPVSDVGISSSPPGERKAASTPAIWHPSMYGFNVTDHTYDYDNRPVAPLTNYTFDQWWFHGHLDHPPNAGDFFELPAGRPATTEIACNKGATTWFNSSEGGDIRQGNSPCPNSDPSAYHTTGISDVKGCALAIAYESDVTKIQPEDFTVFSINQTCVWTRFTDFSVPARMPPCPPGGCHCAWLWIHSQDSGGEQNYMTGFKCNVTGSTSNVPLAKPQVARRCGADPDNKKPDAAPGNCTYGAKQPLYWFQQERNNMFEGTYSPPFYTDLYNFKDGAQDDIFVDSYPNGLPTPGPNSTVVPTPFLGNGVAPVPSSASESASSDYSSASSVASTSAATSISSIASSTAATFSASTLSQSASPSSAALSSSLSPELPLSTQSASLSSVFASASATSQASATTTASDSESVSVTTSTATVVSTLVITLTANAPAQASSSLSSSSSVPSSSTAASATPVTSSAPARSTIFLNGGSSSAPAAPTTATASPSQSDGAAKATPTTIDLDFAVRPNSSSEATVRAAARPAVLAASSGNAVCKRQLKRQFKRKVALRRRAAEPSVAPHTESPEAQEPEILSRISVPGLRRHRRLQERSSLWRFF</sequence>
<evidence type="ECO:0000256" key="6">
    <source>
        <dbReference type="ARBA" id="ARBA00023002"/>
    </source>
</evidence>
<dbReference type="InterPro" id="IPR054497">
    <property type="entry name" value="LPMO_AA14"/>
</dbReference>
<reference evidence="13 14" key="1">
    <citation type="submission" date="2016-10" db="EMBL/GenBank/DDBJ databases">
        <title>Genome sequence of the basidiomycete white-rot fungus Trametes pubescens.</title>
        <authorList>
            <person name="Makela M.R."/>
            <person name="Granchi Z."/>
            <person name="Peng M."/>
            <person name="De Vries R.P."/>
            <person name="Grigoriev I."/>
            <person name="Riley R."/>
            <person name="Hilden K."/>
        </authorList>
    </citation>
    <scope>NUCLEOTIDE SEQUENCE [LARGE SCALE GENOMIC DNA]</scope>
    <source>
        <strain evidence="13 14">FBCC735</strain>
    </source>
</reference>
<keyword evidence="10" id="KW-0325">Glycoprotein</keyword>
<dbReference type="OrthoDB" id="2019572at2759"/>
<feature type="compositionally biased region" description="Low complexity" evidence="12">
    <location>
        <begin position="515"/>
        <end position="545"/>
    </location>
</feature>
<dbReference type="GO" id="GO:0046872">
    <property type="term" value="F:metal ion binding"/>
    <property type="evidence" value="ECO:0007669"/>
    <property type="project" value="UniProtKB-KW"/>
</dbReference>
<keyword evidence="4" id="KW-0479">Metal-binding</keyword>
<protein>
    <submittedName>
        <fullName evidence="13">Uncharacterized protein</fullName>
    </submittedName>
</protein>
<dbReference type="EMBL" id="MNAD01000306">
    <property type="protein sequence ID" value="OJT14345.1"/>
    <property type="molecule type" value="Genomic_DNA"/>
</dbReference>
<evidence type="ECO:0000256" key="4">
    <source>
        <dbReference type="ARBA" id="ARBA00022723"/>
    </source>
</evidence>
<dbReference type="STRING" id="154538.A0A1M2W3B1"/>
<evidence type="ECO:0000256" key="11">
    <source>
        <dbReference type="ARBA" id="ARBA00046340"/>
    </source>
</evidence>
<evidence type="ECO:0000256" key="12">
    <source>
        <dbReference type="SAM" id="MobiDB-lite"/>
    </source>
</evidence>
<organism evidence="13 14">
    <name type="scientific">Trametes pubescens</name>
    <name type="common">White-rot fungus</name>
    <dbReference type="NCBI Taxonomy" id="154538"/>
    <lineage>
        <taxon>Eukaryota</taxon>
        <taxon>Fungi</taxon>
        <taxon>Dikarya</taxon>
        <taxon>Basidiomycota</taxon>
        <taxon>Agaricomycotina</taxon>
        <taxon>Agaricomycetes</taxon>
        <taxon>Polyporales</taxon>
        <taxon>Polyporaceae</taxon>
        <taxon>Trametes</taxon>
    </lineage>
</organism>
<comment type="caution">
    <text evidence="13">The sequence shown here is derived from an EMBL/GenBank/DDBJ whole genome shotgun (WGS) entry which is preliminary data.</text>
</comment>
<evidence type="ECO:0000256" key="10">
    <source>
        <dbReference type="ARBA" id="ARBA00023180"/>
    </source>
</evidence>
<proteinExistence type="inferred from homology"/>
<feature type="compositionally biased region" description="Basic residues" evidence="12">
    <location>
        <begin position="1"/>
        <end position="18"/>
    </location>
</feature>
<feature type="region of interest" description="Disordered" evidence="12">
    <location>
        <begin position="630"/>
        <end position="650"/>
    </location>
</feature>
<dbReference type="GO" id="GO:0004497">
    <property type="term" value="F:monooxygenase activity"/>
    <property type="evidence" value="ECO:0007669"/>
    <property type="project" value="UniProtKB-KW"/>
</dbReference>
<evidence type="ECO:0000256" key="9">
    <source>
        <dbReference type="ARBA" id="ARBA00023157"/>
    </source>
</evidence>